<keyword evidence="2" id="KW-1185">Reference proteome</keyword>
<evidence type="ECO:0000313" key="1">
    <source>
        <dbReference type="EMBL" id="KAJ9128123.1"/>
    </source>
</evidence>
<name>A0ACC2XVT0_9TREE</name>
<gene>
    <name evidence="1" type="ORF">QFC24_000415</name>
</gene>
<comment type="caution">
    <text evidence="1">The sequence shown here is derived from an EMBL/GenBank/DDBJ whole genome shotgun (WGS) entry which is preliminary data.</text>
</comment>
<dbReference type="EMBL" id="JASBWV010000001">
    <property type="protein sequence ID" value="KAJ9128123.1"/>
    <property type="molecule type" value="Genomic_DNA"/>
</dbReference>
<organism evidence="1 2">
    <name type="scientific">Naganishia onofrii</name>
    <dbReference type="NCBI Taxonomy" id="1851511"/>
    <lineage>
        <taxon>Eukaryota</taxon>
        <taxon>Fungi</taxon>
        <taxon>Dikarya</taxon>
        <taxon>Basidiomycota</taxon>
        <taxon>Agaricomycotina</taxon>
        <taxon>Tremellomycetes</taxon>
        <taxon>Filobasidiales</taxon>
        <taxon>Filobasidiaceae</taxon>
        <taxon>Naganishia</taxon>
    </lineage>
</organism>
<proteinExistence type="predicted"/>
<accession>A0ACC2XVT0</accession>
<sequence>MKCNTTAPSKLAMRLMVMITLYSDGHDFHFGTRNAHEVPLHALFHESNQPLADDIMPVNHVNDHGIQMQHPNTPVDGNKVDQAAPIALFVAAEAEIQALNGEESEDDDDNGPDNVASRNMNNGTIFEGIYVPTTANDRRALVEYYRNEIINDAVRDLAVQHNLVNLASTANDLDFIEMQDAIRTHGHLIPQFHAHVNDIRRHDWDRRGNCIYTLRVEGKHFRGDALYLEARLFGIRLALWQYWANRPTVNVANIHFYVNRFGPFGFYQAIMWHHLHENRWLVLWYRRRASRRG</sequence>
<evidence type="ECO:0000313" key="2">
    <source>
        <dbReference type="Proteomes" id="UP001234202"/>
    </source>
</evidence>
<protein>
    <submittedName>
        <fullName evidence="1">Uncharacterized protein</fullName>
    </submittedName>
</protein>
<dbReference type="Proteomes" id="UP001234202">
    <property type="component" value="Unassembled WGS sequence"/>
</dbReference>
<reference evidence="1" key="1">
    <citation type="submission" date="2023-04" db="EMBL/GenBank/DDBJ databases">
        <title>Draft Genome sequencing of Naganishia species isolated from polar environments using Oxford Nanopore Technology.</title>
        <authorList>
            <person name="Leo P."/>
            <person name="Venkateswaran K."/>
        </authorList>
    </citation>
    <scope>NUCLEOTIDE SEQUENCE</scope>
    <source>
        <strain evidence="1">DBVPG 5303</strain>
    </source>
</reference>